<dbReference type="EMBL" id="LXQE01000164">
    <property type="protein sequence ID" value="RCJ32595.1"/>
    <property type="molecule type" value="Genomic_DNA"/>
</dbReference>
<protein>
    <recommendedName>
        <fullName evidence="3">DUF1822 domain-containing protein</fullName>
    </recommendedName>
</protein>
<evidence type="ECO:0000313" key="2">
    <source>
        <dbReference type="Proteomes" id="UP000252085"/>
    </source>
</evidence>
<dbReference type="InterPro" id="IPR014951">
    <property type="entry name" value="DUF1822"/>
</dbReference>
<organism evidence="1 2">
    <name type="scientific">Nostoc punctiforme NIES-2108</name>
    <dbReference type="NCBI Taxonomy" id="1356359"/>
    <lineage>
        <taxon>Bacteria</taxon>
        <taxon>Bacillati</taxon>
        <taxon>Cyanobacteriota</taxon>
        <taxon>Cyanophyceae</taxon>
        <taxon>Nostocales</taxon>
        <taxon>Nostocaceae</taxon>
        <taxon>Nostoc</taxon>
    </lineage>
</organism>
<gene>
    <name evidence="1" type="ORF">A6769_27350</name>
</gene>
<name>A0A367R868_NOSPU</name>
<accession>A0A367R868</accession>
<dbReference type="Proteomes" id="UP000252085">
    <property type="component" value="Unassembled WGS sequence"/>
</dbReference>
<sequence length="94" mass="10376">MQLDGHPVALLVYLMPEIDDKVAVLLKVCPTGNNIHLPLNLQLVVLNESGEVFDQAEARSMDNCIQLQFTYEAGDSFCVKVALGDISHTEEFIS</sequence>
<dbReference type="Pfam" id="PF08852">
    <property type="entry name" value="DUF1822"/>
    <property type="match status" value="1"/>
</dbReference>
<comment type="caution">
    <text evidence="1">The sequence shown here is derived from an EMBL/GenBank/DDBJ whole genome shotgun (WGS) entry which is preliminary data.</text>
</comment>
<evidence type="ECO:0000313" key="1">
    <source>
        <dbReference type="EMBL" id="RCJ32595.1"/>
    </source>
</evidence>
<dbReference type="AlphaFoldDB" id="A0A367R868"/>
<reference evidence="2" key="1">
    <citation type="submission" date="2016-04" db="EMBL/GenBank/DDBJ databases">
        <authorList>
            <person name="Tabuchi Yagui T.R."/>
        </authorList>
    </citation>
    <scope>NUCLEOTIDE SEQUENCE [LARGE SCALE GENOMIC DNA]</scope>
</reference>
<evidence type="ECO:0008006" key="3">
    <source>
        <dbReference type="Google" id="ProtNLM"/>
    </source>
</evidence>
<proteinExistence type="predicted"/>